<evidence type="ECO:0000313" key="18">
    <source>
        <dbReference type="Proteomes" id="UP000009138"/>
    </source>
</evidence>
<dbReference type="InterPro" id="IPR033309">
    <property type="entry name" value="Mus81"/>
</dbReference>
<dbReference type="GO" id="GO:0000727">
    <property type="term" value="P:double-strand break repair via break-induced replication"/>
    <property type="evidence" value="ECO:0007669"/>
    <property type="project" value="UniProtKB-UniRule"/>
</dbReference>
<evidence type="ECO:0000259" key="16">
    <source>
        <dbReference type="Pfam" id="PF21136"/>
    </source>
</evidence>
<dbReference type="GO" id="GO:0000712">
    <property type="term" value="P:resolution of meiotic recombination intermediates"/>
    <property type="evidence" value="ECO:0007669"/>
    <property type="project" value="TreeGrafter"/>
</dbReference>
<dbReference type="InterPro" id="IPR010996">
    <property type="entry name" value="HHH_MUS81"/>
</dbReference>
<dbReference type="InterPro" id="IPR036390">
    <property type="entry name" value="WH_DNA-bd_sf"/>
</dbReference>
<dbReference type="GO" id="GO:0031297">
    <property type="term" value="P:replication fork processing"/>
    <property type="evidence" value="ECO:0007669"/>
    <property type="project" value="UniProtKB-ARBA"/>
</dbReference>
<evidence type="ECO:0000256" key="5">
    <source>
        <dbReference type="ARBA" id="ARBA00022723"/>
    </source>
</evidence>
<dbReference type="GO" id="GO:0008821">
    <property type="term" value="F:crossover junction DNA endonuclease activity"/>
    <property type="evidence" value="ECO:0007669"/>
    <property type="project" value="UniProtKB-UniRule"/>
</dbReference>
<dbReference type="PANTHER" id="PTHR13451">
    <property type="entry name" value="CLASS II CROSSOVER JUNCTION ENDONUCLEASE MUS81"/>
    <property type="match status" value="1"/>
</dbReference>
<sequence>MSQQCGNPLLRDWVKEWMNDAQAMQSKSYYTYKKAYESLCRCPVAFEHPSLVENLEGIGKVMAERLTCKMIKYCQENGMPVPPKINYMKAEGRNSATKEQICTYGQKYCNNSMTLADPGKSYTAFSGIKTLQDKGYVYKNGRPSKYSLTETGVEMAERLRNVGGDGNIIGLSQPLQSDEGSDQTNPAQPSNSSISASEKKQSRRSKHSRAAAYLESMLGPNYELPTRPDMSK</sequence>
<keyword evidence="5 13" id="KW-0479">Metal-binding</keyword>
<dbReference type="Proteomes" id="UP000009138">
    <property type="component" value="Unassembled WGS sequence"/>
</dbReference>
<evidence type="ECO:0000256" key="9">
    <source>
        <dbReference type="ARBA" id="ARBA00022842"/>
    </source>
</evidence>
<keyword evidence="12 13" id="KW-0539">Nucleus</keyword>
<evidence type="ECO:0000256" key="7">
    <source>
        <dbReference type="ARBA" id="ARBA00022763"/>
    </source>
</evidence>
<keyword evidence="7 13" id="KW-0227">DNA damage</keyword>
<feature type="domain" description="MUS81 winged helix" evidence="16">
    <location>
        <begin position="88"/>
        <end position="159"/>
    </location>
</feature>
<keyword evidence="6 13" id="KW-0255">Endonuclease</keyword>
<dbReference type="GO" id="GO:0005634">
    <property type="term" value="C:nucleus"/>
    <property type="evidence" value="ECO:0007669"/>
    <property type="project" value="UniProtKB-SubCell"/>
</dbReference>
<dbReference type="VEuPathDB" id="FungiDB:RO3G_07842"/>
<dbReference type="InterPro" id="IPR047417">
    <property type="entry name" value="WHD_MUS81"/>
</dbReference>
<dbReference type="EMBL" id="CH476736">
    <property type="protein sequence ID" value="EIE83137.1"/>
    <property type="molecule type" value="Genomic_DNA"/>
</dbReference>
<comment type="subcellular location">
    <subcellularLocation>
        <location evidence="2 13">Nucleus</location>
    </subcellularLocation>
</comment>
<dbReference type="EC" id="3.1.22.-" evidence="13"/>
<evidence type="ECO:0000256" key="12">
    <source>
        <dbReference type="ARBA" id="ARBA00023242"/>
    </source>
</evidence>
<dbReference type="AlphaFoldDB" id="I1C3V7"/>
<reference evidence="17 18" key="1">
    <citation type="journal article" date="2009" name="PLoS Genet.">
        <title>Genomic analysis of the basal lineage fungus Rhizopus oryzae reveals a whole-genome duplication.</title>
        <authorList>
            <person name="Ma L.-J."/>
            <person name="Ibrahim A.S."/>
            <person name="Skory C."/>
            <person name="Grabherr M.G."/>
            <person name="Burger G."/>
            <person name="Butler M."/>
            <person name="Elias M."/>
            <person name="Idnurm A."/>
            <person name="Lang B.F."/>
            <person name="Sone T."/>
            <person name="Abe A."/>
            <person name="Calvo S.E."/>
            <person name="Corrochano L.M."/>
            <person name="Engels R."/>
            <person name="Fu J."/>
            <person name="Hansberg W."/>
            <person name="Kim J.-M."/>
            <person name="Kodira C.D."/>
            <person name="Koehrsen M.J."/>
            <person name="Liu B."/>
            <person name="Miranda-Saavedra D."/>
            <person name="O'Leary S."/>
            <person name="Ortiz-Castellanos L."/>
            <person name="Poulter R."/>
            <person name="Rodriguez-Romero J."/>
            <person name="Ruiz-Herrera J."/>
            <person name="Shen Y.-Q."/>
            <person name="Zeng Q."/>
            <person name="Galagan J."/>
            <person name="Birren B.W."/>
            <person name="Cuomo C.A."/>
            <person name="Wickes B.L."/>
        </authorList>
    </citation>
    <scope>NUCLEOTIDE SEQUENCE [LARGE SCALE GENOMIC DNA]</scope>
    <source>
        <strain evidence="18">RA 99-880 / ATCC MYA-4621 / FGSC 9543 / NRRL 43880</strain>
    </source>
</reference>
<evidence type="ECO:0000256" key="10">
    <source>
        <dbReference type="ARBA" id="ARBA00023172"/>
    </source>
</evidence>
<dbReference type="GO" id="GO:0048476">
    <property type="term" value="C:Holliday junction resolvase complex"/>
    <property type="evidence" value="ECO:0007669"/>
    <property type="project" value="UniProtKB-UniRule"/>
</dbReference>
<dbReference type="GO" id="GO:0031573">
    <property type="term" value="P:mitotic intra-S DNA damage checkpoint signaling"/>
    <property type="evidence" value="ECO:0007669"/>
    <property type="project" value="TreeGrafter"/>
</dbReference>
<dbReference type="GO" id="GO:0003677">
    <property type="term" value="F:DNA binding"/>
    <property type="evidence" value="ECO:0007669"/>
    <property type="project" value="UniProtKB-UniRule"/>
</dbReference>
<evidence type="ECO:0000256" key="4">
    <source>
        <dbReference type="ARBA" id="ARBA00022722"/>
    </source>
</evidence>
<dbReference type="RefSeq" id="XP_067518533.1">
    <property type="nucleotide sequence ID" value="XM_067662432.1"/>
</dbReference>
<proteinExistence type="inferred from homology"/>
<evidence type="ECO:0000256" key="1">
    <source>
        <dbReference type="ARBA" id="ARBA00001946"/>
    </source>
</evidence>
<name>I1C3V7_RHIO9</name>
<dbReference type="STRING" id="246409.I1C3V7"/>
<dbReference type="Pfam" id="PF14716">
    <property type="entry name" value="HHH_8"/>
    <property type="match status" value="1"/>
</dbReference>
<dbReference type="GO" id="GO:0006308">
    <property type="term" value="P:DNA catabolic process"/>
    <property type="evidence" value="ECO:0007669"/>
    <property type="project" value="UniProtKB-UniRule"/>
</dbReference>
<evidence type="ECO:0000313" key="17">
    <source>
        <dbReference type="EMBL" id="EIE83137.1"/>
    </source>
</evidence>
<dbReference type="GeneID" id="93614813"/>
<evidence type="ECO:0000256" key="13">
    <source>
        <dbReference type="RuleBase" id="RU369042"/>
    </source>
</evidence>
<keyword evidence="10 13" id="KW-0233">DNA recombination</keyword>
<evidence type="ECO:0000256" key="3">
    <source>
        <dbReference type="ARBA" id="ARBA00010015"/>
    </source>
</evidence>
<dbReference type="InParanoid" id="I1C3V7"/>
<gene>
    <name evidence="17" type="ORF">RO3G_07842</name>
</gene>
<evidence type="ECO:0000259" key="15">
    <source>
        <dbReference type="Pfam" id="PF14716"/>
    </source>
</evidence>
<feature type="compositionally biased region" description="Polar residues" evidence="14">
    <location>
        <begin position="173"/>
        <end position="196"/>
    </location>
</feature>
<dbReference type="eggNOG" id="KOG2379">
    <property type="taxonomic scope" value="Eukaryota"/>
</dbReference>
<keyword evidence="4 13" id="KW-0540">Nuclease</keyword>
<organism evidence="17 18">
    <name type="scientific">Rhizopus delemar (strain RA 99-880 / ATCC MYA-4621 / FGSC 9543 / NRRL 43880)</name>
    <name type="common">Mucormycosis agent</name>
    <name type="synonym">Rhizopus arrhizus var. delemar</name>
    <dbReference type="NCBI Taxonomy" id="246409"/>
    <lineage>
        <taxon>Eukaryota</taxon>
        <taxon>Fungi</taxon>
        <taxon>Fungi incertae sedis</taxon>
        <taxon>Mucoromycota</taxon>
        <taxon>Mucoromycotina</taxon>
        <taxon>Mucoromycetes</taxon>
        <taxon>Mucorales</taxon>
        <taxon>Mucorineae</taxon>
        <taxon>Rhizopodaceae</taxon>
        <taxon>Rhizopus</taxon>
    </lineage>
</organism>
<dbReference type="OrthoDB" id="5963188at2759"/>
<evidence type="ECO:0000256" key="11">
    <source>
        <dbReference type="ARBA" id="ARBA00023204"/>
    </source>
</evidence>
<comment type="cofactor">
    <cofactor evidence="1 13">
        <name>Mg(2+)</name>
        <dbReference type="ChEBI" id="CHEBI:18420"/>
    </cofactor>
</comment>
<dbReference type="Gene3D" id="1.10.150.110">
    <property type="entry name" value="DNA polymerase beta, N-terminal domain-like"/>
    <property type="match status" value="1"/>
</dbReference>
<keyword evidence="8 13" id="KW-0378">Hydrolase</keyword>
<comment type="similarity">
    <text evidence="3 13">Belongs to the XPF family.</text>
</comment>
<evidence type="ECO:0000256" key="8">
    <source>
        <dbReference type="ARBA" id="ARBA00022801"/>
    </source>
</evidence>
<dbReference type="SUPFAM" id="SSF47802">
    <property type="entry name" value="DNA polymerase beta, N-terminal domain-like"/>
    <property type="match status" value="1"/>
</dbReference>
<evidence type="ECO:0000256" key="2">
    <source>
        <dbReference type="ARBA" id="ARBA00004123"/>
    </source>
</evidence>
<dbReference type="GO" id="GO:0046872">
    <property type="term" value="F:metal ion binding"/>
    <property type="evidence" value="ECO:0007669"/>
    <property type="project" value="UniProtKB-UniRule"/>
</dbReference>
<feature type="domain" description="Crossover junction endonuclease MUS81-like HHH" evidence="15">
    <location>
        <begin position="5"/>
        <end position="74"/>
    </location>
</feature>
<dbReference type="FunFam" id="1.10.150.110:FF:000001">
    <property type="entry name" value="Putative Crossover junction endonuclease MUS81"/>
    <property type="match status" value="1"/>
</dbReference>
<dbReference type="InterPro" id="IPR027421">
    <property type="entry name" value="DNA_pol_lamdba_lyase_dom_sf"/>
</dbReference>
<feature type="region of interest" description="Disordered" evidence="14">
    <location>
        <begin position="164"/>
        <end position="232"/>
    </location>
</feature>
<keyword evidence="9 13" id="KW-0460">Magnesium</keyword>
<evidence type="ECO:0000256" key="6">
    <source>
        <dbReference type="ARBA" id="ARBA00022759"/>
    </source>
</evidence>
<comment type="subunit">
    <text evidence="13">Interacts with EME1.</text>
</comment>
<dbReference type="PANTHER" id="PTHR13451:SF0">
    <property type="entry name" value="CROSSOVER JUNCTION ENDONUCLEASE MUS81"/>
    <property type="match status" value="1"/>
</dbReference>
<dbReference type="OMA" id="AERYCGT"/>
<dbReference type="SUPFAM" id="SSF46785">
    <property type="entry name" value="Winged helix' DNA-binding domain"/>
    <property type="match status" value="1"/>
</dbReference>
<protein>
    <recommendedName>
        <fullName evidence="13">Crossover junction endonuclease MUS81</fullName>
        <ecNumber evidence="13">3.1.22.-</ecNumber>
    </recommendedName>
</protein>
<evidence type="ECO:0000256" key="14">
    <source>
        <dbReference type="SAM" id="MobiDB-lite"/>
    </source>
</evidence>
<dbReference type="CDD" id="cd21036">
    <property type="entry name" value="WH_MUS81"/>
    <property type="match status" value="1"/>
</dbReference>
<dbReference type="GO" id="GO:0048257">
    <property type="term" value="F:3'-flap endonuclease activity"/>
    <property type="evidence" value="ECO:0007669"/>
    <property type="project" value="TreeGrafter"/>
</dbReference>
<keyword evidence="18" id="KW-1185">Reference proteome</keyword>
<comment type="function">
    <text evidence="13">Interacts with EME1 to form a DNA structure-specific endonuclease with substrate preference for branched DNA structures with a 5'-end at the branch nick. Typical substrates include 3'-flap structures, D-loops, replication forks and nicked Holliday junctions. May be required in mitosis for the processing of stalled or collapsed replication fork intermediates. May be required in meiosis for the repair of meiosis-specific double strand breaks subsequent to single-end invasion (SEI).</text>
</comment>
<dbReference type="Pfam" id="PF21136">
    <property type="entry name" value="WHD_MUS81"/>
    <property type="match status" value="1"/>
</dbReference>
<keyword evidence="11 13" id="KW-0234">DNA repair</keyword>
<accession>I1C3V7</accession>